<feature type="chain" id="PRO_5043362942" description="Ig-like domain-containing protein" evidence="5">
    <location>
        <begin position="22"/>
        <end position="443"/>
    </location>
</feature>
<dbReference type="GO" id="GO:0007166">
    <property type="term" value="P:cell surface receptor signaling pathway"/>
    <property type="evidence" value="ECO:0007669"/>
    <property type="project" value="TreeGrafter"/>
</dbReference>
<feature type="transmembrane region" description="Helical" evidence="4">
    <location>
        <begin position="372"/>
        <end position="394"/>
    </location>
</feature>
<comment type="caution">
    <text evidence="7">The sequence shown here is derived from an EMBL/GenBank/DDBJ whole genome shotgun (WGS) entry which is preliminary data.</text>
</comment>
<evidence type="ECO:0000313" key="7">
    <source>
        <dbReference type="EMBL" id="KAK9952942.1"/>
    </source>
</evidence>
<dbReference type="InterPro" id="IPR036179">
    <property type="entry name" value="Ig-like_dom_sf"/>
</dbReference>
<dbReference type="Pfam" id="PF13895">
    <property type="entry name" value="Ig_2"/>
    <property type="match status" value="1"/>
</dbReference>
<keyword evidence="1 5" id="KW-0732">Signal</keyword>
<dbReference type="PANTHER" id="PTHR11481">
    <property type="entry name" value="IMMUNOGLOBULIN FC RECEPTOR"/>
    <property type="match status" value="1"/>
</dbReference>
<evidence type="ECO:0000256" key="3">
    <source>
        <dbReference type="SAM" id="MobiDB-lite"/>
    </source>
</evidence>
<evidence type="ECO:0000256" key="2">
    <source>
        <dbReference type="ARBA" id="ARBA00023157"/>
    </source>
</evidence>
<keyword evidence="4" id="KW-0472">Membrane</keyword>
<evidence type="ECO:0000259" key="6">
    <source>
        <dbReference type="PROSITE" id="PS50835"/>
    </source>
</evidence>
<dbReference type="Gene3D" id="2.60.40.10">
    <property type="entry name" value="Immunoglobulins"/>
    <property type="match status" value="2"/>
</dbReference>
<sequence>MDMRFKLTLSVLLALIREDNGQSQNKPTVSLLPRFPDVFVGDDITLICKGGSGTIKWFINGAQQSHQDYLMVLTAVTSDNSREYECERGGLKSNKLPITVLELEPHAQLTPSIGGAVMSKGDGRNLVLQVDDDPKGWACFVLRGENGFRIQPAVDEKRKRAVIFAELKEAKRATFWCKKGTQRSNAVTLKMTELRVMLEPPALPALLGESVALRCVVWGGGKVENAVFFKDNKSVSNEMKDTYIITSATQDQTGKYSCRATYRYSHISPDAARQEGISDAQELKVIGGPPAATVDSTSTTRLRCSCNGCPANCTSYRWYLTPFDDSFARKNLSVNGRYIDMDKEGMYSCRMDCGKGFSRFSNVYRYKAEPTYVLPIMAAILMVLGVLIVVLVVLKCRKRGESSVQTTERDKDKKTGGVYEQIQLTDQADKDKGEGGYEALQKS</sequence>
<keyword evidence="8" id="KW-1185">Reference proteome</keyword>
<feature type="domain" description="Ig-like" evidence="6">
    <location>
        <begin position="27"/>
        <end position="86"/>
    </location>
</feature>
<dbReference type="InterPro" id="IPR013783">
    <property type="entry name" value="Ig-like_fold"/>
</dbReference>
<organism evidence="7 8">
    <name type="scientific">Culter alburnus</name>
    <name type="common">Topmouth culter</name>
    <dbReference type="NCBI Taxonomy" id="194366"/>
    <lineage>
        <taxon>Eukaryota</taxon>
        <taxon>Metazoa</taxon>
        <taxon>Chordata</taxon>
        <taxon>Craniata</taxon>
        <taxon>Vertebrata</taxon>
        <taxon>Euteleostomi</taxon>
        <taxon>Actinopterygii</taxon>
        <taxon>Neopterygii</taxon>
        <taxon>Teleostei</taxon>
        <taxon>Ostariophysi</taxon>
        <taxon>Cypriniformes</taxon>
        <taxon>Xenocyprididae</taxon>
        <taxon>Xenocypridinae</taxon>
        <taxon>Culter</taxon>
    </lineage>
</organism>
<proteinExistence type="predicted"/>
<feature type="region of interest" description="Disordered" evidence="3">
    <location>
        <begin position="424"/>
        <end position="443"/>
    </location>
</feature>
<reference evidence="7 8" key="1">
    <citation type="submission" date="2024-05" db="EMBL/GenBank/DDBJ databases">
        <title>A high-quality chromosomal-level genome assembly of Topmouth culter (Culter alburnus).</title>
        <authorList>
            <person name="Zhao H."/>
        </authorList>
    </citation>
    <scope>NUCLEOTIDE SEQUENCE [LARGE SCALE GENOMIC DNA]</scope>
    <source>
        <strain evidence="7">CATC2023</strain>
        <tissue evidence="7">Muscle</tissue>
    </source>
</reference>
<dbReference type="InterPro" id="IPR050488">
    <property type="entry name" value="Ig_Fc_receptor"/>
</dbReference>
<keyword evidence="4" id="KW-0812">Transmembrane</keyword>
<dbReference type="GO" id="GO:0006955">
    <property type="term" value="P:immune response"/>
    <property type="evidence" value="ECO:0007669"/>
    <property type="project" value="TreeGrafter"/>
</dbReference>
<dbReference type="InterPro" id="IPR003599">
    <property type="entry name" value="Ig_sub"/>
</dbReference>
<evidence type="ECO:0000256" key="1">
    <source>
        <dbReference type="ARBA" id="ARBA00022729"/>
    </source>
</evidence>
<dbReference type="PROSITE" id="PS50835">
    <property type="entry name" value="IG_LIKE"/>
    <property type="match status" value="3"/>
</dbReference>
<dbReference type="SMART" id="SM00409">
    <property type="entry name" value="IG"/>
    <property type="match status" value="3"/>
</dbReference>
<dbReference type="EMBL" id="JAWDJR010000023">
    <property type="protein sequence ID" value="KAK9952942.1"/>
    <property type="molecule type" value="Genomic_DNA"/>
</dbReference>
<dbReference type="InterPro" id="IPR007110">
    <property type="entry name" value="Ig-like_dom"/>
</dbReference>
<evidence type="ECO:0000256" key="5">
    <source>
        <dbReference type="SAM" id="SignalP"/>
    </source>
</evidence>
<dbReference type="PANTHER" id="PTHR11481:SF64">
    <property type="entry name" value="FC RECEPTOR-LIKE PROTEIN 4"/>
    <property type="match status" value="1"/>
</dbReference>
<dbReference type="AlphaFoldDB" id="A0AAW1YYF9"/>
<dbReference type="SUPFAM" id="SSF48726">
    <property type="entry name" value="Immunoglobulin"/>
    <property type="match status" value="2"/>
</dbReference>
<feature type="domain" description="Ig-like" evidence="6">
    <location>
        <begin position="269"/>
        <end position="351"/>
    </location>
</feature>
<name>A0AAW1YYF9_CULAL</name>
<protein>
    <recommendedName>
        <fullName evidence="6">Ig-like domain-containing protein</fullName>
    </recommendedName>
</protein>
<keyword evidence="2" id="KW-1015">Disulfide bond</keyword>
<gene>
    <name evidence="7" type="ORF">ABG768_016969</name>
</gene>
<evidence type="ECO:0000313" key="8">
    <source>
        <dbReference type="Proteomes" id="UP001479290"/>
    </source>
</evidence>
<feature type="signal peptide" evidence="5">
    <location>
        <begin position="1"/>
        <end position="21"/>
    </location>
</feature>
<evidence type="ECO:0000256" key="4">
    <source>
        <dbReference type="SAM" id="Phobius"/>
    </source>
</evidence>
<accession>A0AAW1YYF9</accession>
<dbReference type="GO" id="GO:0004888">
    <property type="term" value="F:transmembrane signaling receptor activity"/>
    <property type="evidence" value="ECO:0007669"/>
    <property type="project" value="TreeGrafter"/>
</dbReference>
<dbReference type="Proteomes" id="UP001479290">
    <property type="component" value="Unassembled WGS sequence"/>
</dbReference>
<feature type="domain" description="Ig-like" evidence="6">
    <location>
        <begin position="194"/>
        <end position="268"/>
    </location>
</feature>
<keyword evidence="4" id="KW-1133">Transmembrane helix</keyword>
<dbReference type="GO" id="GO:0009897">
    <property type="term" value="C:external side of plasma membrane"/>
    <property type="evidence" value="ECO:0007669"/>
    <property type="project" value="TreeGrafter"/>
</dbReference>